<dbReference type="Gene3D" id="2.40.30.20">
    <property type="match status" value="2"/>
</dbReference>
<comment type="caution">
    <text evidence="12">The sequence shown here is derived from an EMBL/GenBank/DDBJ whole genome shotgun (WGS) entry which is preliminary data.</text>
</comment>
<dbReference type="PANTHER" id="PTHR21098:SF0">
    <property type="entry name" value="RIBOFLAVIN SYNTHASE"/>
    <property type="match status" value="1"/>
</dbReference>
<comment type="pathway">
    <text evidence="3">Cofactor biosynthesis; riboflavin biosynthesis; riboflavin from 2-hydroxy-3-oxobutyl phosphate and 5-amino-6-(D-ribitylamino)uracil: step 2/2.</text>
</comment>
<evidence type="ECO:0000256" key="3">
    <source>
        <dbReference type="ARBA" id="ARBA00004887"/>
    </source>
</evidence>
<dbReference type="FunFam" id="2.40.30.20:FF:000003">
    <property type="entry name" value="Riboflavin synthase, alpha subunit"/>
    <property type="match status" value="1"/>
</dbReference>
<reference evidence="13" key="1">
    <citation type="submission" date="2017-09" db="EMBL/GenBank/DDBJ databases">
        <title>Depth-based differentiation of microbial function through sediment-hosted aquifers and enrichment of novel symbionts in the deep terrestrial subsurface.</title>
        <authorList>
            <person name="Probst A.J."/>
            <person name="Ladd B."/>
            <person name="Jarett J.K."/>
            <person name="Geller-Mcgrath D.E."/>
            <person name="Sieber C.M.K."/>
            <person name="Emerson J.B."/>
            <person name="Anantharaman K."/>
            <person name="Thomas B.C."/>
            <person name="Malmstrom R."/>
            <person name="Stieglmeier M."/>
            <person name="Klingl A."/>
            <person name="Woyke T."/>
            <person name="Ryan C.M."/>
            <person name="Banfield J.F."/>
        </authorList>
    </citation>
    <scope>NUCLEOTIDE SEQUENCE [LARGE SCALE GENOMIC DNA]</scope>
</reference>
<dbReference type="Pfam" id="PF00677">
    <property type="entry name" value="Lum_binding"/>
    <property type="match status" value="2"/>
</dbReference>
<evidence type="ECO:0000256" key="4">
    <source>
        <dbReference type="ARBA" id="ARBA00012827"/>
    </source>
</evidence>
<dbReference type="InterPro" id="IPR026017">
    <property type="entry name" value="Lumazine-bd_dom"/>
</dbReference>
<protein>
    <recommendedName>
        <fullName evidence="5 9">Riboflavin synthase</fullName>
        <ecNumber evidence="4 9">2.5.1.9</ecNumber>
    </recommendedName>
</protein>
<feature type="repeat" description="Lumazine-binding" evidence="10">
    <location>
        <begin position="98"/>
        <end position="196"/>
    </location>
</feature>
<evidence type="ECO:0000313" key="13">
    <source>
        <dbReference type="Proteomes" id="UP000228568"/>
    </source>
</evidence>
<comment type="function">
    <text evidence="2">Catalyzes the dismutation of two molecules of 6,7-dimethyl-8-ribityllumazine, resulting in the formation of riboflavin and 5-amino-6-(D-ribitylamino)uracil.</text>
</comment>
<dbReference type="EC" id="2.5.1.9" evidence="4 9"/>
<evidence type="ECO:0000256" key="6">
    <source>
        <dbReference type="ARBA" id="ARBA00022619"/>
    </source>
</evidence>
<keyword evidence="8" id="KW-0677">Repeat</keyword>
<dbReference type="NCBIfam" id="TIGR00187">
    <property type="entry name" value="ribE"/>
    <property type="match status" value="1"/>
</dbReference>
<evidence type="ECO:0000256" key="5">
    <source>
        <dbReference type="ARBA" id="ARBA00013950"/>
    </source>
</evidence>
<evidence type="ECO:0000256" key="8">
    <source>
        <dbReference type="ARBA" id="ARBA00022737"/>
    </source>
</evidence>
<keyword evidence="7" id="KW-0808">Transferase</keyword>
<keyword evidence="6" id="KW-0686">Riboflavin biosynthesis</keyword>
<accession>A0A2M7V868</accession>
<evidence type="ECO:0000256" key="7">
    <source>
        <dbReference type="ARBA" id="ARBA00022679"/>
    </source>
</evidence>
<evidence type="ECO:0000256" key="9">
    <source>
        <dbReference type="NCBIfam" id="TIGR00187"/>
    </source>
</evidence>
<dbReference type="Proteomes" id="UP000228568">
    <property type="component" value="Unassembled WGS sequence"/>
</dbReference>
<dbReference type="CDD" id="cd00402">
    <property type="entry name" value="Riboflavin_synthase_like"/>
    <property type="match status" value="1"/>
</dbReference>
<dbReference type="InterPro" id="IPR017938">
    <property type="entry name" value="Riboflavin_synthase-like_b-brl"/>
</dbReference>
<feature type="repeat" description="Lumazine-binding" evidence="10">
    <location>
        <begin position="1"/>
        <end position="97"/>
    </location>
</feature>
<feature type="domain" description="Lumazine-binding" evidence="11">
    <location>
        <begin position="1"/>
        <end position="97"/>
    </location>
</feature>
<evidence type="ECO:0000313" key="12">
    <source>
        <dbReference type="EMBL" id="PIZ94962.1"/>
    </source>
</evidence>
<evidence type="ECO:0000256" key="2">
    <source>
        <dbReference type="ARBA" id="ARBA00002803"/>
    </source>
</evidence>
<dbReference type="SUPFAM" id="SSF63380">
    <property type="entry name" value="Riboflavin synthase domain-like"/>
    <property type="match status" value="2"/>
</dbReference>
<sequence>MFTGIVQGKFRVIDIEEKPDLKTVVVGLSEKLTTGLRIGASVSVAGVCLSVTGIEENNVLFDAMSETLKKTTLGNLPVGSIVNVERSARVGDEIGGHRVSGHVIGTAEIIKIAESENNKAVTFECDRDWMKYIMDKGFVALDGCSLTVTAPDQKSGQFTVWFIPETMKTTTFGDKQVGDKVNLEIDPETQVIVETVERVLKQK</sequence>
<gene>
    <name evidence="12" type="ORF">COX81_02275</name>
</gene>
<feature type="domain" description="Lumazine-binding" evidence="11">
    <location>
        <begin position="98"/>
        <end position="196"/>
    </location>
</feature>
<dbReference type="EMBL" id="PFPK01000025">
    <property type="protein sequence ID" value="PIZ94962.1"/>
    <property type="molecule type" value="Genomic_DNA"/>
</dbReference>
<evidence type="ECO:0000256" key="1">
    <source>
        <dbReference type="ARBA" id="ARBA00000968"/>
    </source>
</evidence>
<evidence type="ECO:0000259" key="11">
    <source>
        <dbReference type="PROSITE" id="PS51177"/>
    </source>
</evidence>
<dbReference type="NCBIfam" id="NF006767">
    <property type="entry name" value="PRK09289.1"/>
    <property type="match status" value="1"/>
</dbReference>
<dbReference type="PROSITE" id="PS51177">
    <property type="entry name" value="LUMAZINE_BIND"/>
    <property type="match status" value="2"/>
</dbReference>
<organism evidence="12 13">
    <name type="scientific">Candidatus Magasanikbacteria bacterium CG_4_10_14_0_2_um_filter_37_12</name>
    <dbReference type="NCBI Taxonomy" id="1974637"/>
    <lineage>
        <taxon>Bacteria</taxon>
        <taxon>Candidatus Magasanikiibacteriota</taxon>
    </lineage>
</organism>
<dbReference type="InterPro" id="IPR023366">
    <property type="entry name" value="ATP_synth_asu-like_sf"/>
</dbReference>
<dbReference type="PIRSF" id="PIRSF000498">
    <property type="entry name" value="Riboflavin_syn_A"/>
    <property type="match status" value="1"/>
</dbReference>
<dbReference type="GO" id="GO:0004746">
    <property type="term" value="F:riboflavin synthase activity"/>
    <property type="evidence" value="ECO:0007669"/>
    <property type="project" value="UniProtKB-UniRule"/>
</dbReference>
<dbReference type="InterPro" id="IPR001783">
    <property type="entry name" value="Lumazine-bd"/>
</dbReference>
<evidence type="ECO:0000256" key="10">
    <source>
        <dbReference type="PROSITE-ProRule" id="PRU00524"/>
    </source>
</evidence>
<comment type="catalytic activity">
    <reaction evidence="1">
        <text>2 6,7-dimethyl-8-(1-D-ribityl)lumazine + H(+) = 5-amino-6-(D-ribitylamino)uracil + riboflavin</text>
        <dbReference type="Rhea" id="RHEA:20772"/>
        <dbReference type="ChEBI" id="CHEBI:15378"/>
        <dbReference type="ChEBI" id="CHEBI:15934"/>
        <dbReference type="ChEBI" id="CHEBI:57986"/>
        <dbReference type="ChEBI" id="CHEBI:58201"/>
        <dbReference type="EC" id="2.5.1.9"/>
    </reaction>
</comment>
<proteinExistence type="predicted"/>
<dbReference type="GO" id="GO:0009231">
    <property type="term" value="P:riboflavin biosynthetic process"/>
    <property type="evidence" value="ECO:0007669"/>
    <property type="project" value="UniProtKB-KW"/>
</dbReference>
<dbReference type="PANTHER" id="PTHR21098">
    <property type="entry name" value="RIBOFLAVIN SYNTHASE ALPHA CHAIN"/>
    <property type="match status" value="1"/>
</dbReference>
<dbReference type="GO" id="GO:0005829">
    <property type="term" value="C:cytosol"/>
    <property type="evidence" value="ECO:0007669"/>
    <property type="project" value="TreeGrafter"/>
</dbReference>
<dbReference type="NCBIfam" id="NF009566">
    <property type="entry name" value="PRK13020.1"/>
    <property type="match status" value="1"/>
</dbReference>
<name>A0A2M7V868_9BACT</name>
<dbReference type="AlphaFoldDB" id="A0A2M7V868"/>